<keyword evidence="1" id="KW-0812">Transmembrane</keyword>
<name>A0A1A9VNP9_GLOAU</name>
<dbReference type="PANTHER" id="PTHR21115:SF0">
    <property type="entry name" value="GH06117P-RELATED"/>
    <property type="match status" value="1"/>
</dbReference>
<keyword evidence="4" id="KW-1185">Reference proteome</keyword>
<dbReference type="AlphaFoldDB" id="A0A1A9VNP9"/>
<dbReference type="STRING" id="7395.A0A1A9VNP9"/>
<protein>
    <recommendedName>
        <fullName evidence="2">DUF4781 domain-containing protein</fullName>
    </recommendedName>
</protein>
<dbReference type="InterPro" id="IPR031962">
    <property type="entry name" value="DUF4781"/>
</dbReference>
<evidence type="ECO:0000313" key="4">
    <source>
        <dbReference type="Proteomes" id="UP000078200"/>
    </source>
</evidence>
<feature type="transmembrane region" description="Helical" evidence="1">
    <location>
        <begin position="320"/>
        <end position="340"/>
    </location>
</feature>
<proteinExistence type="predicted"/>
<organism evidence="3 4">
    <name type="scientific">Glossina austeni</name>
    <name type="common">Savannah tsetse fly</name>
    <dbReference type="NCBI Taxonomy" id="7395"/>
    <lineage>
        <taxon>Eukaryota</taxon>
        <taxon>Metazoa</taxon>
        <taxon>Ecdysozoa</taxon>
        <taxon>Arthropoda</taxon>
        <taxon>Hexapoda</taxon>
        <taxon>Insecta</taxon>
        <taxon>Pterygota</taxon>
        <taxon>Neoptera</taxon>
        <taxon>Endopterygota</taxon>
        <taxon>Diptera</taxon>
        <taxon>Brachycera</taxon>
        <taxon>Muscomorpha</taxon>
        <taxon>Hippoboscoidea</taxon>
        <taxon>Glossinidae</taxon>
        <taxon>Glossina</taxon>
    </lineage>
</organism>
<keyword evidence="1" id="KW-0472">Membrane</keyword>
<reference evidence="3" key="1">
    <citation type="submission" date="2020-05" db="UniProtKB">
        <authorList>
            <consortium name="EnsemblMetazoa"/>
        </authorList>
    </citation>
    <scope>IDENTIFICATION</scope>
    <source>
        <strain evidence="3">TTRI</strain>
    </source>
</reference>
<accession>A0A1A9VNP9</accession>
<dbReference type="Pfam" id="PF16013">
    <property type="entry name" value="DUF4781"/>
    <property type="match status" value="1"/>
</dbReference>
<dbReference type="PANTHER" id="PTHR21115">
    <property type="entry name" value="GH06117P-RELATED"/>
    <property type="match status" value="1"/>
</dbReference>
<feature type="domain" description="DUF4781" evidence="2">
    <location>
        <begin position="211"/>
        <end position="474"/>
    </location>
</feature>
<evidence type="ECO:0000259" key="2">
    <source>
        <dbReference type="Pfam" id="PF16013"/>
    </source>
</evidence>
<keyword evidence="1" id="KW-1133">Transmembrane helix</keyword>
<feature type="transmembrane region" description="Helical" evidence="1">
    <location>
        <begin position="360"/>
        <end position="379"/>
    </location>
</feature>
<evidence type="ECO:0000256" key="1">
    <source>
        <dbReference type="SAM" id="Phobius"/>
    </source>
</evidence>
<sequence length="708" mass="79468">MASKQQLIQEFRTKWNRSEVPIFKKVKISELSFEKLEEIMKERHLETCGERNTMEQLLCSDLNYENEVFIIENVPIDELSADELAQSLLTMENRQDISVVKSKKTIRDVHQEIGWNVCFGDQIIWDFLKADQGEFLKEKIRQLIPDLPNNDNGVRPRGQGTIEKIRSNLYSNIWAQRKYTSGTSLSAIFYVAVTKEEGYNRALASSDFSFHPVFRTRKCSAEDDSSDCCMIYVDEAGRVYQNWESYIEENILPPGSMVVPRRGIYTLDNEGSVILDLYTRRPRGLSMQAANKASAAVSLGAACVPLAALALPIAPLMACAGIIAIAAGTFSTAICSASLVDRCMHEQSISLADQQARGSWLGVAGGLIGATTVGATSYMTSAAAAGTATAELESLVNGMNVASIVLSGSGLANGILDLILKYQDGDDITGEDVMQLAASLVLFTHSVYNFRMAAKIVEDSRSRYTNNYRNSLKTYLSNAQGKMDIIRIINDIPDREYLNDVFRIGMELNRNNNWPGGELPVGTRLLRQDLVATAQPDPLLTTAQANEETFTTSSNSLSTLYTNMEFPNSFTILENAATIFIQEFGQPFLKNIIDPSKFADIMEFLGSKLPGNIVRFLLISTRNFIERYLQALEIRLKMVISTESILFRIFEYCYRKFGNCFNYEHVRDKTNEITTYVNEYFMSMSHRKLNEEKIKCPKCKGFYTISKL</sequence>
<evidence type="ECO:0000313" key="3">
    <source>
        <dbReference type="EnsemblMetazoa" id="GAUT042799-PA"/>
    </source>
</evidence>
<feature type="transmembrane region" description="Helical" evidence="1">
    <location>
        <begin position="293"/>
        <end position="314"/>
    </location>
</feature>
<dbReference type="VEuPathDB" id="VectorBase:GAUT042799"/>
<dbReference type="Proteomes" id="UP000078200">
    <property type="component" value="Unassembled WGS sequence"/>
</dbReference>
<dbReference type="EnsemblMetazoa" id="GAUT042799-RA">
    <property type="protein sequence ID" value="GAUT042799-PA"/>
    <property type="gene ID" value="GAUT042799"/>
</dbReference>